<accession>A0A940MMG8</accession>
<dbReference type="Proteomes" id="UP000675940">
    <property type="component" value="Unassembled WGS sequence"/>
</dbReference>
<protein>
    <recommendedName>
        <fullName evidence="3">Flagellar protein FlgJ N-terminal domain-containing protein</fullName>
    </recommendedName>
</protein>
<proteinExistence type="predicted"/>
<reference evidence="1" key="1">
    <citation type="submission" date="2021-03" db="EMBL/GenBank/DDBJ databases">
        <title>Sagittula salina sp. nov. strain M10.9X isolated from the marine waste.</title>
        <authorList>
            <person name="Satari L."/>
            <person name="Molina-Menor E."/>
            <person name="Vidal-Verdu A."/>
            <person name="Pascual J."/>
            <person name="Pereto J."/>
            <person name="Porcar M."/>
        </authorList>
    </citation>
    <scope>NUCLEOTIDE SEQUENCE</scope>
    <source>
        <strain evidence="1">M10.9X</strain>
    </source>
</reference>
<dbReference type="EMBL" id="JAGISH010000014">
    <property type="protein sequence ID" value="MBP0484585.1"/>
    <property type="molecule type" value="Genomic_DNA"/>
</dbReference>
<gene>
    <name evidence="1" type="ORF">J5474_19105</name>
</gene>
<sequence length="111" mass="11761">MDIRTNMAALQVTQAQHAQPGKVAADAPASAAHEFEKMFLTQMVDEMLKEVDMGDFGAGQAEDAWRYFLAEAFASEIAAQGQGGIAPGIRRALEAYGTTSTGVAGKPEGRE</sequence>
<keyword evidence="2" id="KW-1185">Reference proteome</keyword>
<name>A0A940MMG8_9RHOB</name>
<organism evidence="1 2">
    <name type="scientific">Sagittula salina</name>
    <dbReference type="NCBI Taxonomy" id="2820268"/>
    <lineage>
        <taxon>Bacteria</taxon>
        <taxon>Pseudomonadati</taxon>
        <taxon>Pseudomonadota</taxon>
        <taxon>Alphaproteobacteria</taxon>
        <taxon>Rhodobacterales</taxon>
        <taxon>Roseobacteraceae</taxon>
        <taxon>Sagittula</taxon>
    </lineage>
</organism>
<evidence type="ECO:0008006" key="3">
    <source>
        <dbReference type="Google" id="ProtNLM"/>
    </source>
</evidence>
<dbReference type="AlphaFoldDB" id="A0A940MMG8"/>
<evidence type="ECO:0000313" key="1">
    <source>
        <dbReference type="EMBL" id="MBP0484585.1"/>
    </source>
</evidence>
<comment type="caution">
    <text evidence="1">The sequence shown here is derived from an EMBL/GenBank/DDBJ whole genome shotgun (WGS) entry which is preliminary data.</text>
</comment>
<dbReference type="RefSeq" id="WP_209363072.1">
    <property type="nucleotide sequence ID" value="NZ_JAGISH010000014.1"/>
</dbReference>
<evidence type="ECO:0000313" key="2">
    <source>
        <dbReference type="Proteomes" id="UP000675940"/>
    </source>
</evidence>